<protein>
    <submittedName>
        <fullName evidence="1">Uncharacterized protein</fullName>
    </submittedName>
</protein>
<evidence type="ECO:0000313" key="1">
    <source>
        <dbReference type="EMBL" id="DAE14612.1"/>
    </source>
</evidence>
<dbReference type="EMBL" id="BK015589">
    <property type="protein sequence ID" value="DAE14612.1"/>
    <property type="molecule type" value="Genomic_DNA"/>
</dbReference>
<name>A0A8S5Q7Y7_9CAUD</name>
<organism evidence="1">
    <name type="scientific">Myoviridae sp. ctTRu92</name>
    <dbReference type="NCBI Taxonomy" id="2825111"/>
    <lineage>
        <taxon>Viruses</taxon>
        <taxon>Duplodnaviria</taxon>
        <taxon>Heunggongvirae</taxon>
        <taxon>Uroviricota</taxon>
        <taxon>Caudoviricetes</taxon>
    </lineage>
</organism>
<reference evidence="1" key="1">
    <citation type="journal article" date="2021" name="Proc. Natl. Acad. Sci. U.S.A.">
        <title>A Catalog of Tens of Thousands of Viruses from Human Metagenomes Reveals Hidden Associations with Chronic Diseases.</title>
        <authorList>
            <person name="Tisza M.J."/>
            <person name="Buck C.B."/>
        </authorList>
    </citation>
    <scope>NUCLEOTIDE SEQUENCE</scope>
    <source>
        <strain evidence="1">CtTRu92</strain>
    </source>
</reference>
<proteinExistence type="predicted"/>
<sequence>MKTAYYFPILGQAFSRDKIKSRLNSHSRVILEHIAKCVLYGKNHRDYNSWIDTELSGWISLLGSLKSKNNKKLKRQDYEDTLFGDLGTTKEDAKYNLEIENLDNQKKTTPFPAVKITDDLVSKMFLACKEIKESMIDLILNSKDEVSKDEAKSKLHSILDRYC</sequence>
<accession>A0A8S5Q7Y7</accession>